<reference evidence="2 3" key="1">
    <citation type="journal article" date="2019" name="Sci. Rep.">
        <title>Orb-weaving spider Araneus ventricosus genome elucidates the spidroin gene catalogue.</title>
        <authorList>
            <person name="Kono N."/>
            <person name="Nakamura H."/>
            <person name="Ohtoshi R."/>
            <person name="Moran D.A.P."/>
            <person name="Shinohara A."/>
            <person name="Yoshida Y."/>
            <person name="Fujiwara M."/>
            <person name="Mori M."/>
            <person name="Tomita M."/>
            <person name="Arakawa K."/>
        </authorList>
    </citation>
    <scope>NUCLEOTIDE SEQUENCE [LARGE SCALE GENOMIC DNA]</scope>
</reference>
<dbReference type="AlphaFoldDB" id="A0A4Y2LY94"/>
<feature type="transmembrane region" description="Helical" evidence="1">
    <location>
        <begin position="7"/>
        <end position="29"/>
    </location>
</feature>
<protein>
    <submittedName>
        <fullName evidence="2">Uncharacterized protein</fullName>
    </submittedName>
</protein>
<sequence>MKFGFKTVILGSVLVLLLVSLVIQGYVMYTISNAKKFEVNSAKLMTAEGVNAADFWTAKRTLFVGPMVINLIGMGLLTTLYVMA</sequence>
<keyword evidence="1" id="KW-1133">Transmembrane helix</keyword>
<accession>A0A4Y2LY94</accession>
<feature type="transmembrane region" description="Helical" evidence="1">
    <location>
        <begin position="63"/>
        <end position="83"/>
    </location>
</feature>
<comment type="caution">
    <text evidence="2">The sequence shown here is derived from an EMBL/GenBank/DDBJ whole genome shotgun (WGS) entry which is preliminary data.</text>
</comment>
<organism evidence="2 3">
    <name type="scientific">Araneus ventricosus</name>
    <name type="common">Orbweaver spider</name>
    <name type="synonym">Epeira ventricosa</name>
    <dbReference type="NCBI Taxonomy" id="182803"/>
    <lineage>
        <taxon>Eukaryota</taxon>
        <taxon>Metazoa</taxon>
        <taxon>Ecdysozoa</taxon>
        <taxon>Arthropoda</taxon>
        <taxon>Chelicerata</taxon>
        <taxon>Arachnida</taxon>
        <taxon>Araneae</taxon>
        <taxon>Araneomorphae</taxon>
        <taxon>Entelegynae</taxon>
        <taxon>Araneoidea</taxon>
        <taxon>Araneidae</taxon>
        <taxon>Araneus</taxon>
    </lineage>
</organism>
<name>A0A4Y2LY94_ARAVE</name>
<evidence type="ECO:0000313" key="2">
    <source>
        <dbReference type="EMBL" id="GBN19741.1"/>
    </source>
</evidence>
<proteinExistence type="predicted"/>
<dbReference type="Proteomes" id="UP000499080">
    <property type="component" value="Unassembled WGS sequence"/>
</dbReference>
<evidence type="ECO:0000313" key="3">
    <source>
        <dbReference type="Proteomes" id="UP000499080"/>
    </source>
</evidence>
<gene>
    <name evidence="2" type="ORF">AVEN_261813_1</name>
</gene>
<keyword evidence="1" id="KW-0472">Membrane</keyword>
<keyword evidence="1" id="KW-0812">Transmembrane</keyword>
<keyword evidence="3" id="KW-1185">Reference proteome</keyword>
<dbReference type="EMBL" id="BGPR01006520">
    <property type="protein sequence ID" value="GBN19741.1"/>
    <property type="molecule type" value="Genomic_DNA"/>
</dbReference>
<evidence type="ECO:0000256" key="1">
    <source>
        <dbReference type="SAM" id="Phobius"/>
    </source>
</evidence>